<evidence type="ECO:0000313" key="8">
    <source>
        <dbReference type="WormBase" id="C04F5.5"/>
    </source>
</evidence>
<dbReference type="PANTHER" id="PTHR46561:SF10">
    <property type="entry name" value="G_PROTEIN_RECEP_F1_2 DOMAIN-CONTAINING PROTEIN-RELATED"/>
    <property type="match status" value="1"/>
</dbReference>
<feature type="transmembrane region" description="Helical" evidence="5">
    <location>
        <begin position="27"/>
        <end position="46"/>
    </location>
</feature>
<dbReference type="RefSeq" id="NP_504367.1">
    <property type="nucleotide sequence ID" value="NM_071966.1"/>
</dbReference>
<protein>
    <submittedName>
        <fullName evidence="6">Serpentine Receptor, class AB (Class A-like)</fullName>
    </submittedName>
</protein>
<dbReference type="UCSC" id="C04F5.5">
    <property type="organism name" value="c. elegans"/>
</dbReference>
<dbReference type="CTD" id="182221"/>
<comment type="subcellular location">
    <subcellularLocation>
        <location evidence="1">Membrane</location>
        <topology evidence="1">Multi-pass membrane protein</topology>
    </subcellularLocation>
</comment>
<organism evidence="6 7">
    <name type="scientific">Caenorhabditis elegans</name>
    <dbReference type="NCBI Taxonomy" id="6239"/>
    <lineage>
        <taxon>Eukaryota</taxon>
        <taxon>Metazoa</taxon>
        <taxon>Ecdysozoa</taxon>
        <taxon>Nematoda</taxon>
        <taxon>Chromadorea</taxon>
        <taxon>Rhabditida</taxon>
        <taxon>Rhabditina</taxon>
        <taxon>Rhabditomorpha</taxon>
        <taxon>Rhabditoidea</taxon>
        <taxon>Rhabditidae</taxon>
        <taxon>Peloderinae</taxon>
        <taxon>Caenorhabditis</taxon>
    </lineage>
</organism>
<dbReference type="GeneID" id="182221"/>
<feature type="transmembrane region" description="Helical" evidence="5">
    <location>
        <begin position="139"/>
        <end position="158"/>
    </location>
</feature>
<keyword evidence="2 5" id="KW-0812">Transmembrane</keyword>
<sequence length="342" mass="39612">MSLNETDCQIMAEIATSSFLRTVLSTTTFLCICCIPFCLNFAWLIIHETRLHFNSKCIFVTFNISVLVHVSVRIILHGKDFLNYVGPWQNGCELFPDRSRCDLRKLYKLSAFAIEVTPFVLTVERFIATFRASNYENRYKWCGGLLTGFHVCLSMFLFSLHSSGKAGKAIIYYCWVSSTDNQSMRTIPILIVVVSQLITIPGLLYLLRKNERFRALSFQKRSTLSQRYQLSENLQTLTKFRIVSAVTWTFVTYNAAATFGVYLFSDAWSYAEEFAVIEIVHCLPLYYLILAACLIIEDKKHRNQNIIKVNNYEPQYFNHLQAFFDEAFEIVKSRSRKVKIPK</sequence>
<dbReference type="PANTHER" id="PTHR46561">
    <property type="entry name" value="SERPENTINE RECEPTOR, CLASS AB (CLASS A-LIKE)-RELATED"/>
    <property type="match status" value="1"/>
</dbReference>
<dbReference type="HOGENOM" id="CLU_070163_1_0_1"/>
<dbReference type="EMBL" id="BX284605">
    <property type="protein sequence ID" value="CCD63015.1"/>
    <property type="molecule type" value="Genomic_DNA"/>
</dbReference>
<dbReference type="WormBase" id="C04F5.5">
    <property type="protein sequence ID" value="CE19669"/>
    <property type="gene ID" value="WBGene00015447"/>
    <property type="gene designation" value="srab-2"/>
</dbReference>
<feature type="transmembrane region" description="Helical" evidence="5">
    <location>
        <begin position="106"/>
        <end position="127"/>
    </location>
</feature>
<evidence type="ECO:0000313" key="7">
    <source>
        <dbReference type="Proteomes" id="UP000001940"/>
    </source>
</evidence>
<dbReference type="OrthoDB" id="5834764at2759"/>
<keyword evidence="6" id="KW-0675">Receptor</keyword>
<dbReference type="FunCoup" id="Q7KNQ6">
    <property type="interactions" value="4"/>
</dbReference>
<name>Q7KNQ6_CAEEL</name>
<gene>
    <name evidence="6 8" type="primary">srab-2</name>
    <name evidence="8" type="ORF">C04F5.5</name>
    <name evidence="6" type="ORF">CELE_C04F5.5</name>
</gene>
<keyword evidence="3 5" id="KW-1133">Transmembrane helix</keyword>
<dbReference type="AlphaFoldDB" id="Q7KNQ6"/>
<dbReference type="GO" id="GO:0016020">
    <property type="term" value="C:membrane"/>
    <property type="evidence" value="ECO:0007669"/>
    <property type="project" value="UniProtKB-SubCell"/>
</dbReference>
<feature type="transmembrane region" description="Helical" evidence="5">
    <location>
        <begin position="242"/>
        <end position="264"/>
    </location>
</feature>
<dbReference type="Pfam" id="PF10292">
    <property type="entry name" value="7TM_GPCR_Srab"/>
    <property type="match status" value="1"/>
</dbReference>
<feature type="transmembrane region" description="Helical" evidence="5">
    <location>
        <begin position="58"/>
        <end position="76"/>
    </location>
</feature>
<dbReference type="STRING" id="6239.C04F5.5.1"/>
<dbReference type="PaxDb" id="6239-C04F5.5"/>
<dbReference type="KEGG" id="cel:CELE_C04F5.5"/>
<dbReference type="PhylomeDB" id="Q7KNQ6"/>
<evidence type="ECO:0000256" key="2">
    <source>
        <dbReference type="ARBA" id="ARBA00022692"/>
    </source>
</evidence>
<feature type="transmembrane region" description="Helical" evidence="5">
    <location>
        <begin position="187"/>
        <end position="207"/>
    </location>
</feature>
<accession>Q7KNQ6</accession>
<reference evidence="6 7" key="1">
    <citation type="journal article" date="1998" name="Science">
        <title>Genome sequence of the nematode C. elegans: a platform for investigating biology.</title>
        <authorList>
            <consortium name="The C. elegans sequencing consortium"/>
            <person name="Sulson J.E."/>
            <person name="Waterston R."/>
        </authorList>
    </citation>
    <scope>NUCLEOTIDE SEQUENCE [LARGE SCALE GENOMIC DNA]</scope>
    <source>
        <strain evidence="6 7">Bristol N2</strain>
    </source>
</reference>
<dbReference type="PIR" id="T33768">
    <property type="entry name" value="T33768"/>
</dbReference>
<proteinExistence type="predicted"/>
<dbReference type="InParanoid" id="Q7KNQ6"/>
<feature type="transmembrane region" description="Helical" evidence="5">
    <location>
        <begin position="276"/>
        <end position="296"/>
    </location>
</feature>
<dbReference type="Proteomes" id="UP000001940">
    <property type="component" value="Chromosome V"/>
</dbReference>
<keyword evidence="7" id="KW-1185">Reference proteome</keyword>
<evidence type="ECO:0000256" key="5">
    <source>
        <dbReference type="SAM" id="Phobius"/>
    </source>
</evidence>
<evidence type="ECO:0000256" key="3">
    <source>
        <dbReference type="ARBA" id="ARBA00022989"/>
    </source>
</evidence>
<keyword evidence="4 5" id="KW-0472">Membrane</keyword>
<dbReference type="AGR" id="WB:WBGene00015447"/>
<evidence type="ECO:0000313" key="6">
    <source>
        <dbReference type="EMBL" id="CCD63015.1"/>
    </source>
</evidence>
<dbReference type="InterPro" id="IPR053286">
    <property type="entry name" value="Nematode_rcpt-like_srab"/>
</dbReference>
<evidence type="ECO:0000256" key="4">
    <source>
        <dbReference type="ARBA" id="ARBA00023136"/>
    </source>
</evidence>
<evidence type="ECO:0000256" key="1">
    <source>
        <dbReference type="ARBA" id="ARBA00004141"/>
    </source>
</evidence>
<dbReference type="InterPro" id="IPR019408">
    <property type="entry name" value="7TM_GPCR_serpentine_rcpt_Srab"/>
</dbReference>